<protein>
    <submittedName>
        <fullName evidence="3">Serine/arginine repetitive matrix protein 1</fullName>
    </submittedName>
</protein>
<gene>
    <name evidence="3" type="primary">LOC111025238</name>
</gene>
<accession>A0A6J1DX20</accession>
<dbReference type="PANTHER" id="PTHR37728:SF1">
    <property type="entry name" value="OS06G0132300 PROTEIN"/>
    <property type="match status" value="1"/>
</dbReference>
<organism evidence="2 3">
    <name type="scientific">Momordica charantia</name>
    <name type="common">Bitter gourd</name>
    <name type="synonym">Balsam pear</name>
    <dbReference type="NCBI Taxonomy" id="3673"/>
    <lineage>
        <taxon>Eukaryota</taxon>
        <taxon>Viridiplantae</taxon>
        <taxon>Streptophyta</taxon>
        <taxon>Embryophyta</taxon>
        <taxon>Tracheophyta</taxon>
        <taxon>Spermatophyta</taxon>
        <taxon>Magnoliopsida</taxon>
        <taxon>eudicotyledons</taxon>
        <taxon>Gunneridae</taxon>
        <taxon>Pentapetalae</taxon>
        <taxon>rosids</taxon>
        <taxon>fabids</taxon>
        <taxon>Cucurbitales</taxon>
        <taxon>Cucurbitaceae</taxon>
        <taxon>Momordiceae</taxon>
        <taxon>Momordica</taxon>
    </lineage>
</organism>
<keyword evidence="2" id="KW-1185">Reference proteome</keyword>
<reference evidence="3" key="1">
    <citation type="submission" date="2025-08" db="UniProtKB">
        <authorList>
            <consortium name="RefSeq"/>
        </authorList>
    </citation>
    <scope>IDENTIFICATION</scope>
    <source>
        <strain evidence="3">OHB3-1</strain>
    </source>
</reference>
<dbReference type="GeneID" id="111025238"/>
<dbReference type="AlphaFoldDB" id="A0A6J1DX20"/>
<feature type="region of interest" description="Disordered" evidence="1">
    <location>
        <begin position="1"/>
        <end position="87"/>
    </location>
</feature>
<dbReference type="KEGG" id="mcha:111025238"/>
<evidence type="ECO:0000313" key="2">
    <source>
        <dbReference type="Proteomes" id="UP000504603"/>
    </source>
</evidence>
<dbReference type="RefSeq" id="XP_022158773.1">
    <property type="nucleotide sequence ID" value="XM_022303081.1"/>
</dbReference>
<evidence type="ECO:0000313" key="3">
    <source>
        <dbReference type="RefSeq" id="XP_022158773.1"/>
    </source>
</evidence>
<proteinExistence type="predicted"/>
<feature type="region of interest" description="Disordered" evidence="1">
    <location>
        <begin position="99"/>
        <end position="135"/>
    </location>
</feature>
<dbReference type="OrthoDB" id="1295485at2759"/>
<name>A0A6J1DX20_MOMCH</name>
<evidence type="ECO:0000256" key="1">
    <source>
        <dbReference type="SAM" id="MobiDB-lite"/>
    </source>
</evidence>
<feature type="compositionally biased region" description="Polar residues" evidence="1">
    <location>
        <begin position="65"/>
        <end position="74"/>
    </location>
</feature>
<dbReference type="Proteomes" id="UP000504603">
    <property type="component" value="Unplaced"/>
</dbReference>
<dbReference type="PANTHER" id="PTHR37728">
    <property type="entry name" value="BNAA04G26730D PROTEIN"/>
    <property type="match status" value="1"/>
</dbReference>
<sequence length="163" mass="17768">MWAATTASPSPSCRRRPLPTKPPPLPAIYAKSPPPKTHAESATPDNNRSVKSLGHTILSAVKSPLPNQKQGTPKQESEAEAEAGQVRGSDVLWALQKAAAAKEKNRSRRVNDKKKKEGPSTCAEPQNSGINRGVRPLRIGSDWGFRLSELEKRLQEISDTVLF</sequence>
<feature type="compositionally biased region" description="Pro residues" evidence="1">
    <location>
        <begin position="19"/>
        <end position="36"/>
    </location>
</feature>